<proteinExistence type="predicted"/>
<dbReference type="Proteomes" id="UP001497516">
    <property type="component" value="Chromosome 7"/>
</dbReference>
<name>A0AAV2FW37_9ROSI</name>
<protein>
    <submittedName>
        <fullName evidence="1">Uncharacterized protein</fullName>
    </submittedName>
</protein>
<gene>
    <name evidence="1" type="ORF">LTRI10_LOCUS41916</name>
</gene>
<accession>A0AAV2FW37</accession>
<organism evidence="1 2">
    <name type="scientific">Linum trigynum</name>
    <dbReference type="NCBI Taxonomy" id="586398"/>
    <lineage>
        <taxon>Eukaryota</taxon>
        <taxon>Viridiplantae</taxon>
        <taxon>Streptophyta</taxon>
        <taxon>Embryophyta</taxon>
        <taxon>Tracheophyta</taxon>
        <taxon>Spermatophyta</taxon>
        <taxon>Magnoliopsida</taxon>
        <taxon>eudicotyledons</taxon>
        <taxon>Gunneridae</taxon>
        <taxon>Pentapetalae</taxon>
        <taxon>rosids</taxon>
        <taxon>fabids</taxon>
        <taxon>Malpighiales</taxon>
        <taxon>Linaceae</taxon>
        <taxon>Linum</taxon>
    </lineage>
</organism>
<reference evidence="1 2" key="1">
    <citation type="submission" date="2024-04" db="EMBL/GenBank/DDBJ databases">
        <authorList>
            <person name="Fracassetti M."/>
        </authorList>
    </citation>
    <scope>NUCLEOTIDE SEQUENCE [LARGE SCALE GENOMIC DNA]</scope>
</reference>
<dbReference type="AlphaFoldDB" id="A0AAV2FW37"/>
<keyword evidence="2" id="KW-1185">Reference proteome</keyword>
<evidence type="ECO:0000313" key="1">
    <source>
        <dbReference type="EMBL" id="CAL1401878.1"/>
    </source>
</evidence>
<sequence length="87" mass="9550">MLRREAFFTSTRMCCIISGGECHDPKCRDRVDRLKNAAIWSSCHERGKGGDISDKTLSACASFWPSQDVAVKGIIAREGTTGRSLCP</sequence>
<evidence type="ECO:0000313" key="2">
    <source>
        <dbReference type="Proteomes" id="UP001497516"/>
    </source>
</evidence>
<dbReference type="EMBL" id="OZ034820">
    <property type="protein sequence ID" value="CAL1401878.1"/>
    <property type="molecule type" value="Genomic_DNA"/>
</dbReference>